<feature type="signal peptide" evidence="1">
    <location>
        <begin position="1"/>
        <end position="23"/>
    </location>
</feature>
<dbReference type="EMBL" id="JBHTJM010000001">
    <property type="protein sequence ID" value="MFD0962406.1"/>
    <property type="molecule type" value="Genomic_DNA"/>
</dbReference>
<dbReference type="SUPFAM" id="SSF88713">
    <property type="entry name" value="Glycoside hydrolase/deacetylase"/>
    <property type="match status" value="1"/>
</dbReference>
<accession>A0ABW3HXX3</accession>
<gene>
    <name evidence="2" type="ORF">ACFQ1O_00135</name>
</gene>
<proteinExistence type="predicted"/>
<dbReference type="InterPro" id="IPR029062">
    <property type="entry name" value="Class_I_gatase-like"/>
</dbReference>
<dbReference type="InterPro" id="IPR018695">
    <property type="entry name" value="DUF2194"/>
</dbReference>
<keyword evidence="1" id="KW-0732">Signal</keyword>
<dbReference type="Pfam" id="PF09960">
    <property type="entry name" value="DUF2194"/>
    <property type="match status" value="1"/>
</dbReference>
<name>A0ABW3HXX3_9FLAO</name>
<evidence type="ECO:0000313" key="3">
    <source>
        <dbReference type="Proteomes" id="UP001596997"/>
    </source>
</evidence>
<dbReference type="Gene3D" id="3.20.20.370">
    <property type="entry name" value="Glycoside hydrolase/deacetylase"/>
    <property type="match status" value="1"/>
</dbReference>
<evidence type="ECO:0000313" key="2">
    <source>
        <dbReference type="EMBL" id="MFD0962406.1"/>
    </source>
</evidence>
<sequence length="1263" mass="147529">MKKKVVFRCFLGIMILILFNNCAENISYSQAFLDKMNEDYLNENKTSFSYSTYYLKEDQVVEFIIDSKDSKSKSYAQSLQQVCNYTKIPFKKNTIDNWNNNHFIINNTVRVICINNTIKLNDNAISNLLRFVANGGTLVIPNYFEDKRMGYFYGLKVEANYSVNSNAYGYYFLTNILPNHKGKKHKKRLLHNGLAKENFKNNVEVLASAINDPNYPVIIKNKIGKGEVVFFNSDTYFERNDRGLFFSSILTGLEGIAYPIANCATIFLDDFPATLYESKEEPIAAEFDLTSARFVDQIWWPDMQKLAQKYNIKYTTTITFNYNKKVNPPFLYLGWDELKKTSNSGSLSDWITKDVLKKHHELAFHGYNHVSLTKKNWEKENIELSLNTVKKKWVLSSYGKMPVTYIPPTNIIDEFGLQTLSNSLPTIKYICSAYSGSIKNGSGREFNPDPYNDKLFDFPRVCSGFYLNGEKYFNQQSVYLFTGIWTHFVHPDDVLQIPNKQHNDHAFEKRNSLGLGWYDASKGNTGMYYRFDSLLKKHKHTYPLSNYYTARKGAELTSKWRAESYKHTVNNNLYSVKAFNDNKHNNHWFVYVTDNNISRIEKYLRNNGLPFSKTSLLKGKLVQIKTQKPQISLPNLSKIDYRNIISENELIAFRSYDKARKLHFKKVLESEQNNEESIDSKIHNLRQQLFQPKEINLTNWNKYAKYKTWINDPLDVWDDLEHYYRMHNDPSIAAYSKELSTKIWYPNDSIQHLWLTRNIELNKNNLAHHKEYVYNYNTEDNSTRVIASLEEIATREPTVYNKEMYIKHLLWNGSNFSQSQLDKIEPSDQYSDVAKDVAWFYYNKNNLLKASAWSKHAKNIDIAVKLDWLFKTKQIDELKRLYKNHIQNSPNNDKAKIAMAYIYHSLGEFKNACLITESINNTYTGKNKLVKMLNNDIKYANLSVQIDLLTSDIDLFNTKIKDSLLTEIRVNNHNYISFSGDVGSDKANTSFFDKRTSYIIKGNQNFEHQISLNNSTLYQLKNTTIEEDNVDRDVIGIRYQLNNPEEFKKINYWVNVGVEKDLIDDEYLYNGSIGAKLSKEKNFISAQLQTFPVRNGPSYSKKIYRNNMSVYFEQKVLQTKGSLTAFTQGNYYSDDVFSNANTVKFQYNVYKLSEVTFKPFTEGHLSFASIDRVNSYPYWIINNRYFGGGGLGLTYGNQYSSKTFIHIDGAYFLDDYTDAFTRFTGNTSVRFFKYFVFTSSFEYYIQSQFYSNRFQFGLKYFLK</sequence>
<evidence type="ECO:0000256" key="1">
    <source>
        <dbReference type="SAM" id="SignalP"/>
    </source>
</evidence>
<dbReference type="SUPFAM" id="SSF52317">
    <property type="entry name" value="Class I glutamine amidotransferase-like"/>
    <property type="match status" value="1"/>
</dbReference>
<protein>
    <submittedName>
        <fullName evidence="2">DUF2194 domain-containing protein</fullName>
    </submittedName>
</protein>
<reference evidence="3" key="1">
    <citation type="journal article" date="2019" name="Int. J. Syst. Evol. Microbiol.">
        <title>The Global Catalogue of Microorganisms (GCM) 10K type strain sequencing project: providing services to taxonomists for standard genome sequencing and annotation.</title>
        <authorList>
            <consortium name="The Broad Institute Genomics Platform"/>
            <consortium name="The Broad Institute Genome Sequencing Center for Infectious Disease"/>
            <person name="Wu L."/>
            <person name="Ma J."/>
        </authorList>
    </citation>
    <scope>NUCLEOTIDE SEQUENCE [LARGE SCALE GENOMIC DNA]</scope>
    <source>
        <strain evidence="3">CCUG 62114</strain>
    </source>
</reference>
<comment type="caution">
    <text evidence="2">The sequence shown here is derived from an EMBL/GenBank/DDBJ whole genome shotgun (WGS) entry which is preliminary data.</text>
</comment>
<dbReference type="InterPro" id="IPR011330">
    <property type="entry name" value="Glyco_hydro/deAcase_b/a-brl"/>
</dbReference>
<organism evidence="2 3">
    <name type="scientific">Pseudofulvibacter geojedonensis</name>
    <dbReference type="NCBI Taxonomy" id="1123758"/>
    <lineage>
        <taxon>Bacteria</taxon>
        <taxon>Pseudomonadati</taxon>
        <taxon>Bacteroidota</taxon>
        <taxon>Flavobacteriia</taxon>
        <taxon>Flavobacteriales</taxon>
        <taxon>Flavobacteriaceae</taxon>
        <taxon>Pseudofulvibacter</taxon>
    </lineage>
</organism>
<dbReference type="Proteomes" id="UP001596997">
    <property type="component" value="Unassembled WGS sequence"/>
</dbReference>
<keyword evidence="3" id="KW-1185">Reference proteome</keyword>
<feature type="chain" id="PRO_5046282107" evidence="1">
    <location>
        <begin position="24"/>
        <end position="1263"/>
    </location>
</feature>